<dbReference type="Pfam" id="PF02434">
    <property type="entry name" value="Fringe"/>
    <property type="match status" value="1"/>
</dbReference>
<evidence type="ECO:0000256" key="4">
    <source>
        <dbReference type="ARBA" id="ARBA00012557"/>
    </source>
</evidence>
<protein>
    <recommendedName>
        <fullName evidence="4">N-acetylgalactosaminide beta-1,3-galactosyltransferase</fullName>
        <ecNumber evidence="4">2.4.1.122</ecNumber>
    </recommendedName>
</protein>
<dbReference type="Gene3D" id="3.90.550.50">
    <property type="match status" value="1"/>
</dbReference>
<dbReference type="AlphaFoldDB" id="A0AAD9UGT0"/>
<feature type="domain" description="Fringe-like glycosyltransferase" evidence="12">
    <location>
        <begin position="10"/>
        <end position="159"/>
    </location>
</feature>
<evidence type="ECO:0000256" key="2">
    <source>
        <dbReference type="ARBA" id="ARBA00004922"/>
    </source>
</evidence>
<evidence type="ECO:0000256" key="6">
    <source>
        <dbReference type="ARBA" id="ARBA00022679"/>
    </source>
</evidence>
<gene>
    <name evidence="13" type="ORF">NP493_123g08056</name>
</gene>
<sequence>MTSEKNLYTKAVHVRATWTRRFNKVLFASEHKNAGFPTIDINVKPGRAHLTMKTTTTFDYVYKHHYNEADWFMKADDDTYDFVENLRYFLSSQNASEPVYFGYKYMHQMKQGYNGGGPGYVVSREALRRFAAREKGLCDDDFGPEDIKFGRCLEMLGVKNGNTRDSLDRRRFHIIPVILSHRLLEHWKGWRPSLLQKLDWLSTYTISLHKLEPYQMYAIEYLVYHLKTYGTTRSFEKERTPTRRN</sequence>
<dbReference type="PANTHER" id="PTHR23033">
    <property type="entry name" value="BETA1,3-GALACTOSYLTRANSFERASE"/>
    <property type="match status" value="1"/>
</dbReference>
<dbReference type="Proteomes" id="UP001209878">
    <property type="component" value="Unassembled WGS sequence"/>
</dbReference>
<keyword evidence="6" id="KW-0808">Transferase</keyword>
<evidence type="ECO:0000256" key="10">
    <source>
        <dbReference type="ARBA" id="ARBA00022989"/>
    </source>
</evidence>
<evidence type="ECO:0000256" key="3">
    <source>
        <dbReference type="ARBA" id="ARBA00006462"/>
    </source>
</evidence>
<evidence type="ECO:0000313" key="13">
    <source>
        <dbReference type="EMBL" id="KAK2188780.1"/>
    </source>
</evidence>
<dbReference type="EC" id="2.4.1.122" evidence="4"/>
<dbReference type="EMBL" id="JAODUO010000123">
    <property type="protein sequence ID" value="KAK2188780.1"/>
    <property type="molecule type" value="Genomic_DNA"/>
</dbReference>
<dbReference type="GO" id="GO:0016020">
    <property type="term" value="C:membrane"/>
    <property type="evidence" value="ECO:0007669"/>
    <property type="project" value="UniProtKB-SubCell"/>
</dbReference>
<proteinExistence type="inferred from homology"/>
<dbReference type="GO" id="GO:0016263">
    <property type="term" value="F:glycoprotein-N-acetylgalactosamine 3-beta-galactosyltransferase activity"/>
    <property type="evidence" value="ECO:0007669"/>
    <property type="project" value="UniProtKB-EC"/>
</dbReference>
<keyword evidence="9" id="KW-0735">Signal-anchor</keyword>
<keyword evidence="14" id="KW-1185">Reference proteome</keyword>
<comment type="caution">
    <text evidence="13">The sequence shown here is derived from an EMBL/GenBank/DDBJ whole genome shotgun (WGS) entry which is preliminary data.</text>
</comment>
<comment type="subcellular location">
    <subcellularLocation>
        <location evidence="1">Membrane</location>
        <topology evidence="1">Single-pass type II membrane protein</topology>
    </subcellularLocation>
</comment>
<comment type="pathway">
    <text evidence="2">Protein modification; protein glycosylation.</text>
</comment>
<dbReference type="GO" id="GO:0000166">
    <property type="term" value="F:nucleotide binding"/>
    <property type="evidence" value="ECO:0007669"/>
    <property type="project" value="UniProtKB-KW"/>
</dbReference>
<keyword evidence="8" id="KW-0547">Nucleotide-binding</keyword>
<evidence type="ECO:0000256" key="9">
    <source>
        <dbReference type="ARBA" id="ARBA00022968"/>
    </source>
</evidence>
<evidence type="ECO:0000256" key="8">
    <source>
        <dbReference type="ARBA" id="ARBA00022741"/>
    </source>
</evidence>
<evidence type="ECO:0000259" key="12">
    <source>
        <dbReference type="Pfam" id="PF02434"/>
    </source>
</evidence>
<evidence type="ECO:0000256" key="7">
    <source>
        <dbReference type="ARBA" id="ARBA00022692"/>
    </source>
</evidence>
<dbReference type="InterPro" id="IPR003378">
    <property type="entry name" value="Fringe-like_glycosylTrfase"/>
</dbReference>
<evidence type="ECO:0000256" key="11">
    <source>
        <dbReference type="ARBA" id="ARBA00023136"/>
    </source>
</evidence>
<dbReference type="InterPro" id="IPR026050">
    <property type="entry name" value="C1GALT1/C1GALT1_chp1"/>
</dbReference>
<name>A0AAD9UGT0_RIDPI</name>
<evidence type="ECO:0000313" key="14">
    <source>
        <dbReference type="Proteomes" id="UP001209878"/>
    </source>
</evidence>
<keyword evidence="7" id="KW-0812">Transmembrane</keyword>
<keyword evidence="10" id="KW-1133">Transmembrane helix</keyword>
<evidence type="ECO:0000256" key="5">
    <source>
        <dbReference type="ARBA" id="ARBA00022676"/>
    </source>
</evidence>
<accession>A0AAD9UGT0</accession>
<keyword evidence="5" id="KW-0328">Glycosyltransferase</keyword>
<comment type="similarity">
    <text evidence="3">Belongs to the glycosyltransferase 31 family. Beta3-Gal-T subfamily.</text>
</comment>
<keyword evidence="11" id="KW-0472">Membrane</keyword>
<evidence type="ECO:0000256" key="1">
    <source>
        <dbReference type="ARBA" id="ARBA00004606"/>
    </source>
</evidence>
<reference evidence="13" key="1">
    <citation type="journal article" date="2023" name="Mol. Biol. Evol.">
        <title>Third-Generation Sequencing Reveals the Adaptive Role of the Epigenome in Three Deep-Sea Polychaetes.</title>
        <authorList>
            <person name="Perez M."/>
            <person name="Aroh O."/>
            <person name="Sun Y."/>
            <person name="Lan Y."/>
            <person name="Juniper S.K."/>
            <person name="Young C.R."/>
            <person name="Angers B."/>
            <person name="Qian P.Y."/>
        </authorList>
    </citation>
    <scope>NUCLEOTIDE SEQUENCE</scope>
    <source>
        <strain evidence="13">R07B-5</strain>
    </source>
</reference>
<organism evidence="13 14">
    <name type="scientific">Ridgeia piscesae</name>
    <name type="common">Tubeworm</name>
    <dbReference type="NCBI Taxonomy" id="27915"/>
    <lineage>
        <taxon>Eukaryota</taxon>
        <taxon>Metazoa</taxon>
        <taxon>Spiralia</taxon>
        <taxon>Lophotrochozoa</taxon>
        <taxon>Annelida</taxon>
        <taxon>Polychaeta</taxon>
        <taxon>Sedentaria</taxon>
        <taxon>Canalipalpata</taxon>
        <taxon>Sabellida</taxon>
        <taxon>Siboglinidae</taxon>
        <taxon>Ridgeia</taxon>
    </lineage>
</organism>
<dbReference type="PANTHER" id="PTHR23033:SF14">
    <property type="entry name" value="GLYCOPROTEIN-N-ACETYLGALACTOSAMINE 3-BETA-GALACTOSYLTRANSFERASE 1-RELATED"/>
    <property type="match status" value="1"/>
</dbReference>